<dbReference type="EMBL" id="LJCS01000160">
    <property type="protein sequence ID" value="KOY60129.1"/>
    <property type="molecule type" value="Genomic_DNA"/>
</dbReference>
<accession>A0ABR5K6T9</accession>
<name>A0ABR5K6T9_9GAMM</name>
<gene>
    <name evidence="3" type="ORF">AM629_21120</name>
</gene>
<organism evidence="3 4">
    <name type="scientific">Photorhabdus heterorhabditis</name>
    <dbReference type="NCBI Taxonomy" id="880156"/>
    <lineage>
        <taxon>Bacteria</taxon>
        <taxon>Pseudomonadati</taxon>
        <taxon>Pseudomonadota</taxon>
        <taxon>Gammaproteobacteria</taxon>
        <taxon>Enterobacterales</taxon>
        <taxon>Morganellaceae</taxon>
        <taxon>Photorhabdus</taxon>
    </lineage>
</organism>
<keyword evidence="1" id="KW-0800">Toxin</keyword>
<feature type="non-terminal residue" evidence="3">
    <location>
        <position position="528"/>
    </location>
</feature>
<evidence type="ECO:0000313" key="3">
    <source>
        <dbReference type="EMBL" id="KOY60129.1"/>
    </source>
</evidence>
<dbReference type="Pfam" id="PF13332">
    <property type="entry name" value="Fil_haemagg_2"/>
    <property type="match status" value="1"/>
</dbReference>
<evidence type="ECO:0000256" key="1">
    <source>
        <dbReference type="ARBA" id="ARBA00022656"/>
    </source>
</evidence>
<feature type="non-terminal residue" evidence="3">
    <location>
        <position position="1"/>
    </location>
</feature>
<feature type="region of interest" description="Disordered" evidence="2">
    <location>
        <begin position="77"/>
        <end position="140"/>
    </location>
</feature>
<feature type="region of interest" description="Disordered" evidence="2">
    <location>
        <begin position="1"/>
        <end position="22"/>
    </location>
</feature>
<dbReference type="InterPro" id="IPR025157">
    <property type="entry name" value="Hemagglutinin_rpt"/>
</dbReference>
<feature type="compositionally biased region" description="Polar residues" evidence="2">
    <location>
        <begin position="195"/>
        <end position="205"/>
    </location>
</feature>
<comment type="caution">
    <text evidence="3">The sequence shown here is derived from an EMBL/GenBank/DDBJ whole genome shotgun (WGS) entry which is preliminary data.</text>
</comment>
<dbReference type="RefSeq" id="WP_200905783.1">
    <property type="nucleotide sequence ID" value="NZ_CAWMRL010000160.1"/>
</dbReference>
<keyword evidence="4" id="KW-1185">Reference proteome</keyword>
<protein>
    <submittedName>
        <fullName evidence="3">Adhesin</fullName>
    </submittedName>
</protein>
<feature type="compositionally biased region" description="Polar residues" evidence="2">
    <location>
        <begin position="164"/>
        <end position="181"/>
    </location>
</feature>
<feature type="compositionally biased region" description="Low complexity" evidence="2">
    <location>
        <begin position="97"/>
        <end position="116"/>
    </location>
</feature>
<evidence type="ECO:0000313" key="4">
    <source>
        <dbReference type="Proteomes" id="UP000037727"/>
    </source>
</evidence>
<evidence type="ECO:0000256" key="2">
    <source>
        <dbReference type="SAM" id="MobiDB-lite"/>
    </source>
</evidence>
<dbReference type="Proteomes" id="UP000037727">
    <property type="component" value="Unassembled WGS sequence"/>
</dbReference>
<proteinExistence type="predicted"/>
<feature type="region of interest" description="Disordered" evidence="2">
    <location>
        <begin position="164"/>
        <end position="218"/>
    </location>
</feature>
<reference evidence="3 4" key="1">
    <citation type="submission" date="2015-09" db="EMBL/GenBank/DDBJ databases">
        <title>Draft genome sequence and assembly of Photorhabdus sp. VMG, a bacterial symbiont associated with Heterorhabditis zealandica.</title>
        <authorList>
            <person name="Naidoo S."/>
            <person name="Featherston J."/>
            <person name="Mothupi B."/>
            <person name="Gray V.M."/>
        </authorList>
    </citation>
    <scope>NUCLEOTIDE SEQUENCE [LARGE SCALE GENOMIC DNA]</scope>
    <source>
        <strain evidence="3 4">VMG</strain>
    </source>
</reference>
<sequence>SVSITSAENHHTTLTKTEQKQSGLTVALSGTAGGAINSAVQTARAAQQTADPRLKALQNTQAALSGVQATQAVRLAEAQGRDDPGKNNLAGVSLSYGRQSSRSEQQHRQTTQQGSHLTAGDNLTITAKGDGKGASGQNGDIRVQGSQLQVGQDLQLNASRDIQLSSSQNTEQTVGKNSSHGSALGVGLTAGPGSTGLTASANVSRGSGHENGNGVSHTHTTLEAGQTVTLNSGRDTTLQGAQVSGEQLTADVKRHLTLSSEQDRQRYDSQQHNARAGVNATVGPQPDGTLSLNASRSKLHSSYDSVQEQTGLFAGQGGYQVNVGDHTQLDGAVIASAADKTKNTLNTGTLGFKDIQNQADFKVEQQSAGISVGKPTAGQRLNNLAVNALTGSNNQGHDSTTTQAAVSDGTLIIRDKAHQTQDVATLSRDTDNAANVLSPIFDKEKEQQRLKQAQLMGELSAQMTEIVGTEGKIIATHAAKAKLDHLSEQDIEAAKATLAKTGHADPSMEDIKSQIYTTAYHQALNDSG</sequence>